<dbReference type="InterPro" id="IPR015943">
    <property type="entry name" value="WD40/YVTN_repeat-like_dom_sf"/>
</dbReference>
<evidence type="ECO:0008006" key="5">
    <source>
        <dbReference type="Google" id="ProtNLM"/>
    </source>
</evidence>
<dbReference type="Pfam" id="PF23098">
    <property type="entry name" value="Beta-prop_NOL10_N"/>
    <property type="match status" value="1"/>
</dbReference>
<dbReference type="InterPro" id="IPR036322">
    <property type="entry name" value="WD40_repeat_dom_sf"/>
</dbReference>
<dbReference type="SUPFAM" id="SSF50978">
    <property type="entry name" value="WD40 repeat-like"/>
    <property type="match status" value="1"/>
</dbReference>
<dbReference type="InParanoid" id="A0A482WIX1"/>
<dbReference type="GO" id="GO:0000462">
    <property type="term" value="P:maturation of SSU-rRNA from tricistronic rRNA transcript (SSU-rRNA, 5.8S rRNA, LSU-rRNA)"/>
    <property type="evidence" value="ECO:0007669"/>
    <property type="project" value="TreeGrafter"/>
</dbReference>
<dbReference type="FunCoup" id="A0A482WIX1">
    <property type="interactions" value="2070"/>
</dbReference>
<dbReference type="EMBL" id="QKKF02034760">
    <property type="protein sequence ID" value="RZF33176.1"/>
    <property type="molecule type" value="Genomic_DNA"/>
</dbReference>
<dbReference type="InterPro" id="IPR040382">
    <property type="entry name" value="NOL10/Enp2"/>
</dbReference>
<gene>
    <name evidence="3" type="ORF">LSTR_LSTR004862</name>
</gene>
<keyword evidence="4" id="KW-1185">Reference proteome</keyword>
<dbReference type="SMR" id="A0A482WIX1"/>
<reference evidence="3 4" key="1">
    <citation type="journal article" date="2017" name="Gigascience">
        <title>Genome sequence of the small brown planthopper, Laodelphax striatellus.</title>
        <authorList>
            <person name="Zhu J."/>
            <person name="Jiang F."/>
            <person name="Wang X."/>
            <person name="Yang P."/>
            <person name="Bao Y."/>
            <person name="Zhao W."/>
            <person name="Wang W."/>
            <person name="Lu H."/>
            <person name="Wang Q."/>
            <person name="Cui N."/>
            <person name="Li J."/>
            <person name="Chen X."/>
            <person name="Luo L."/>
            <person name="Yu J."/>
            <person name="Kang L."/>
            <person name="Cui F."/>
        </authorList>
    </citation>
    <scope>NUCLEOTIDE SEQUENCE [LARGE SCALE GENOMIC DNA]</scope>
    <source>
        <strain evidence="3">Lst14</strain>
    </source>
</reference>
<dbReference type="OrthoDB" id="273340at2759"/>
<comment type="caution">
    <text evidence="3">The sequence shown here is derived from an EMBL/GenBank/DDBJ whole genome shotgun (WGS) entry which is preliminary data.</text>
</comment>
<dbReference type="InterPro" id="IPR056550">
    <property type="entry name" value="NOL10_2nd"/>
</dbReference>
<dbReference type="PANTHER" id="PTHR14927">
    <property type="entry name" value="NUCLEOLAR PROTEIN 10"/>
    <property type="match status" value="1"/>
</dbReference>
<dbReference type="GO" id="GO:0030686">
    <property type="term" value="C:90S preribosome"/>
    <property type="evidence" value="ECO:0007669"/>
    <property type="project" value="TreeGrafter"/>
</dbReference>
<sequence>MQVSDPNNVKIYNLSAGKSLPDWLSERKRRALQKKNVDIRRRIELIQDFDMPGLSTTVKVSPDGQYILATGIYKPRVKCFEVHNLSMKFERCFDSEVVTFEPISDDYSKLIFLQDDRYIEFHSASGRYFRLRIPKFGHDMKYHFSTCDLYVVGTSSDIYRLNLERGQFLSPFTTEGSELNRIDVNKHHHLVVVGTKEGKVEAWDPRARSRAGILDCALNCGAHQYSTDGFPSVTSLKFDGPLHLGVGTATGHVLLYDIRSNKPFRIKDHMYGLPIRDIEFQQGNVLSMDSSVVKIWNRESGTLFTSIEAGSLTQFNNLCLVPNSGLMFIANENLKILTYYIPALGTAPRWCSFLDNLTEELEESSMETVYDDYKFVTKKDLEELGLSHLMGTNLLRAYMH</sequence>
<feature type="domain" description="Nucleolar protein 10-like N-terminal" evidence="2">
    <location>
        <begin position="1"/>
        <end position="368"/>
    </location>
</feature>
<dbReference type="AlphaFoldDB" id="A0A482WIX1"/>
<dbReference type="Pfam" id="PF23097">
    <property type="entry name" value="NOL10_2nd"/>
    <property type="match status" value="1"/>
</dbReference>
<dbReference type="STRING" id="195883.A0A482WIX1"/>
<organism evidence="3 4">
    <name type="scientific">Laodelphax striatellus</name>
    <name type="common">Small brown planthopper</name>
    <name type="synonym">Delphax striatella</name>
    <dbReference type="NCBI Taxonomy" id="195883"/>
    <lineage>
        <taxon>Eukaryota</taxon>
        <taxon>Metazoa</taxon>
        <taxon>Ecdysozoa</taxon>
        <taxon>Arthropoda</taxon>
        <taxon>Hexapoda</taxon>
        <taxon>Insecta</taxon>
        <taxon>Pterygota</taxon>
        <taxon>Neoptera</taxon>
        <taxon>Paraneoptera</taxon>
        <taxon>Hemiptera</taxon>
        <taxon>Auchenorrhyncha</taxon>
        <taxon>Fulgoroidea</taxon>
        <taxon>Delphacidae</taxon>
        <taxon>Criomorphinae</taxon>
        <taxon>Laodelphax</taxon>
    </lineage>
</organism>
<name>A0A482WIX1_LAOST</name>
<dbReference type="Proteomes" id="UP000291343">
    <property type="component" value="Unassembled WGS sequence"/>
</dbReference>
<proteinExistence type="predicted"/>
<evidence type="ECO:0000259" key="1">
    <source>
        <dbReference type="Pfam" id="PF23097"/>
    </source>
</evidence>
<protein>
    <recommendedName>
        <fullName evidence="5">Nucleolar protein 10</fullName>
    </recommendedName>
</protein>
<accession>A0A482WIX1</accession>
<evidence type="ECO:0000259" key="2">
    <source>
        <dbReference type="Pfam" id="PF23098"/>
    </source>
</evidence>
<evidence type="ECO:0000313" key="4">
    <source>
        <dbReference type="Proteomes" id="UP000291343"/>
    </source>
</evidence>
<dbReference type="PANTHER" id="PTHR14927:SF0">
    <property type="entry name" value="NUCLEOLAR PROTEIN 10"/>
    <property type="match status" value="1"/>
</dbReference>
<dbReference type="InterPro" id="IPR056551">
    <property type="entry name" value="Beta-prop_NOL10_N"/>
</dbReference>
<feature type="domain" description="Nucleolar protein 10-like second" evidence="1">
    <location>
        <begin position="369"/>
        <end position="400"/>
    </location>
</feature>
<dbReference type="GO" id="GO:0032040">
    <property type="term" value="C:small-subunit processome"/>
    <property type="evidence" value="ECO:0007669"/>
    <property type="project" value="TreeGrafter"/>
</dbReference>
<dbReference type="Gene3D" id="2.130.10.10">
    <property type="entry name" value="YVTN repeat-like/Quinoprotein amine dehydrogenase"/>
    <property type="match status" value="1"/>
</dbReference>
<dbReference type="FunFam" id="2.130.10.10:FF:001909">
    <property type="entry name" value="WD repeat, SAM and U-box domain-containing protein"/>
    <property type="match status" value="1"/>
</dbReference>
<evidence type="ECO:0000313" key="3">
    <source>
        <dbReference type="EMBL" id="RZF33176.1"/>
    </source>
</evidence>